<dbReference type="InterPro" id="IPR052050">
    <property type="entry name" value="SecEffector_AnkRepeat"/>
</dbReference>
<dbReference type="InterPro" id="IPR036770">
    <property type="entry name" value="Ankyrin_rpt-contain_sf"/>
</dbReference>
<reference evidence="1 2" key="1">
    <citation type="submission" date="2013-11" db="EMBL/GenBank/DDBJ databases">
        <title>The Genome Sequence of Phytophthora parasitica P1976.</title>
        <authorList>
            <consortium name="The Broad Institute Genomics Platform"/>
            <person name="Russ C."/>
            <person name="Tyler B."/>
            <person name="Panabieres F."/>
            <person name="Shan W."/>
            <person name="Tripathy S."/>
            <person name="Grunwald N."/>
            <person name="Machado M."/>
            <person name="Johnson C.S."/>
            <person name="Walker B."/>
            <person name="Young S."/>
            <person name="Zeng Q."/>
            <person name="Gargeya S."/>
            <person name="Fitzgerald M."/>
            <person name="Haas B."/>
            <person name="Abouelleil A."/>
            <person name="Allen A.W."/>
            <person name="Alvarado L."/>
            <person name="Arachchi H.M."/>
            <person name="Berlin A.M."/>
            <person name="Chapman S.B."/>
            <person name="Gainer-Dewar J."/>
            <person name="Goldberg J."/>
            <person name="Griggs A."/>
            <person name="Gujja S."/>
            <person name="Hansen M."/>
            <person name="Howarth C."/>
            <person name="Imamovic A."/>
            <person name="Ireland A."/>
            <person name="Larimer J."/>
            <person name="McCowan C."/>
            <person name="Murphy C."/>
            <person name="Pearson M."/>
            <person name="Poon T.W."/>
            <person name="Priest M."/>
            <person name="Roberts A."/>
            <person name="Saif S."/>
            <person name="Shea T."/>
            <person name="Sisk P."/>
            <person name="Sykes S."/>
            <person name="Wortman J."/>
            <person name="Nusbaum C."/>
            <person name="Birren B."/>
        </authorList>
    </citation>
    <scope>NUCLEOTIDE SEQUENCE [LARGE SCALE GENOMIC DNA]</scope>
    <source>
        <strain evidence="1 2">P1976</strain>
    </source>
</reference>
<comment type="caution">
    <text evidence="1">The sequence shown here is derived from an EMBL/GenBank/DDBJ whole genome shotgun (WGS) entry which is preliminary data.</text>
</comment>
<sequence>MPITTVSLILPRAPDIVTVIISDFLVADLTLSQACEWSPLGSTFLLDLVWMRSLRDAQTSKWTFAKLLQSERSYYRWAFSQSLVQTVRRGDLAMLQWLLSHFSGCPVSQEVVEEAARGGHLWALQLLERDTSHAGIEWSDRAVDRAAKIGDWELVRWLLQRTGSTRETRRADDEVVNSAFEQNNLLQVKWAIGCGFGVGGIQFPDCTEAEWQGRAEILRYLLDGGHVPVANIAGVGAYQAARFGDLYFLKWLEYQLKAEIDVQYWTHALENASESGYLAVVQWILTHADGVVRANGPADAMFAAAENGKLDVVHWLYKHYGSKPKVGLFQERDVPDGTGNDEEHFWDEDLVPTTAMDAAAKNGHLAVLQFLDSIDTSSRNKQKKRGGKLSHNRQVGRYPRCTSFAMDAAAACGHLHVVKWLHSHRLEGCTTLAMDRAAGNGHFEVVQWLHVHRSEGCTTAAMDIAATRRFHVSSCDGFGFDVCCLHITPKSFFENQLEMLKWLHLNRSEGSSSAAMDGAAANGNFEMLQWLLENCTAGCTTESIVSAARLGRLDIVKWLDQHYPNVHTLKAMSEAASVGHFNVVKWIYEQHTPGHQTVAESMKEAAAGGHTRLVKWLLPHCTKPSSLLSAMKAALSSHSFEAMLLLDAQLVNHYTDGDLRNHWFRYQDIRNWFDEKYSPSAEGE</sequence>
<dbReference type="Pfam" id="PF13637">
    <property type="entry name" value="Ank_4"/>
    <property type="match status" value="1"/>
</dbReference>
<dbReference type="Gene3D" id="1.25.40.20">
    <property type="entry name" value="Ankyrin repeat-containing domain"/>
    <property type="match status" value="2"/>
</dbReference>
<dbReference type="SUPFAM" id="SSF48403">
    <property type="entry name" value="Ankyrin repeat"/>
    <property type="match status" value="1"/>
</dbReference>
<organism evidence="1 2">
    <name type="scientific">Phytophthora nicotianae P1976</name>
    <dbReference type="NCBI Taxonomy" id="1317066"/>
    <lineage>
        <taxon>Eukaryota</taxon>
        <taxon>Sar</taxon>
        <taxon>Stramenopiles</taxon>
        <taxon>Oomycota</taxon>
        <taxon>Peronosporomycetes</taxon>
        <taxon>Peronosporales</taxon>
        <taxon>Peronosporaceae</taxon>
        <taxon>Phytophthora</taxon>
    </lineage>
</organism>
<dbReference type="PANTHER" id="PTHR46586">
    <property type="entry name" value="ANKYRIN REPEAT-CONTAINING PROTEIN"/>
    <property type="match status" value="1"/>
</dbReference>
<dbReference type="OrthoDB" id="103952at2759"/>
<dbReference type="Proteomes" id="UP000028582">
    <property type="component" value="Unassembled WGS sequence"/>
</dbReference>
<dbReference type="EMBL" id="ANJA01003810">
    <property type="protein sequence ID" value="ETO61345.1"/>
    <property type="molecule type" value="Genomic_DNA"/>
</dbReference>
<protein>
    <submittedName>
        <fullName evidence="1">Uncharacterized protein</fullName>
    </submittedName>
</protein>
<dbReference type="SUPFAM" id="SSF140860">
    <property type="entry name" value="Pseudo ankyrin repeat-like"/>
    <property type="match status" value="1"/>
</dbReference>
<accession>A0A080Z3Y4</accession>
<dbReference type="InterPro" id="IPR002110">
    <property type="entry name" value="Ankyrin_rpt"/>
</dbReference>
<proteinExistence type="predicted"/>
<dbReference type="AlphaFoldDB" id="A0A080Z3Y4"/>
<evidence type="ECO:0000313" key="1">
    <source>
        <dbReference type="EMBL" id="ETO61345.1"/>
    </source>
</evidence>
<evidence type="ECO:0000313" key="2">
    <source>
        <dbReference type="Proteomes" id="UP000028582"/>
    </source>
</evidence>
<gene>
    <name evidence="1" type="ORF">F444_20671</name>
</gene>
<dbReference type="PANTHER" id="PTHR46586:SF3">
    <property type="entry name" value="ANKYRIN REPEAT-CONTAINING PROTEIN"/>
    <property type="match status" value="1"/>
</dbReference>
<name>A0A080Z3Y4_PHYNI</name>